<evidence type="ECO:0000313" key="3">
    <source>
        <dbReference type="Proteomes" id="UP000001396"/>
    </source>
</evidence>
<dbReference type="Proteomes" id="UP000001396">
    <property type="component" value="Unassembled WGS sequence"/>
</dbReference>
<dbReference type="RefSeq" id="XP_020438215.1">
    <property type="nucleotide sequence ID" value="XM_020571692.1"/>
</dbReference>
<protein>
    <submittedName>
        <fullName evidence="2">Uncharacterized protein</fullName>
    </submittedName>
</protein>
<comment type="caution">
    <text evidence="2">The sequence shown here is derived from an EMBL/GenBank/DDBJ whole genome shotgun (WGS) entry which is preliminary data.</text>
</comment>
<name>D3AX41_HETP5</name>
<dbReference type="EMBL" id="ADBJ01000003">
    <property type="protein sequence ID" value="EFA86110.1"/>
    <property type="molecule type" value="Genomic_DNA"/>
</dbReference>
<keyword evidence="3" id="KW-1185">Reference proteome</keyword>
<feature type="region of interest" description="Disordered" evidence="1">
    <location>
        <begin position="1"/>
        <end position="97"/>
    </location>
</feature>
<dbReference type="AlphaFoldDB" id="D3AX41"/>
<feature type="compositionally biased region" description="Low complexity" evidence="1">
    <location>
        <begin position="87"/>
        <end position="97"/>
    </location>
</feature>
<sequence>MEVTFDPNSNAFDLGKEQQQPEKKDNFIKRLRQKSVSSGTNNCNNNTINNTPTSNNNNSPDSRRDSFSSPYPPSFNLNSNVMNTPNSSSSFSLYSKF</sequence>
<gene>
    <name evidence="2" type="ORF">PPL_00670</name>
</gene>
<organism evidence="2 3">
    <name type="scientific">Heterostelium pallidum (strain ATCC 26659 / Pp 5 / PN500)</name>
    <name type="common">Cellular slime mold</name>
    <name type="synonym">Polysphondylium pallidum</name>
    <dbReference type="NCBI Taxonomy" id="670386"/>
    <lineage>
        <taxon>Eukaryota</taxon>
        <taxon>Amoebozoa</taxon>
        <taxon>Evosea</taxon>
        <taxon>Eumycetozoa</taxon>
        <taxon>Dictyostelia</taxon>
        <taxon>Acytosteliales</taxon>
        <taxon>Acytosteliaceae</taxon>
        <taxon>Heterostelium</taxon>
    </lineage>
</organism>
<proteinExistence type="predicted"/>
<feature type="compositionally biased region" description="Polar residues" evidence="1">
    <location>
        <begin position="1"/>
        <end position="11"/>
    </location>
</feature>
<dbReference type="InParanoid" id="D3AX41"/>
<evidence type="ECO:0000256" key="1">
    <source>
        <dbReference type="SAM" id="MobiDB-lite"/>
    </source>
</evidence>
<accession>D3AX41</accession>
<dbReference type="GeneID" id="31356201"/>
<reference evidence="2 3" key="1">
    <citation type="journal article" date="2011" name="Genome Res.">
        <title>Phylogeny-wide analysis of social amoeba genomes highlights ancient origins for complex intercellular communication.</title>
        <authorList>
            <person name="Heidel A.J."/>
            <person name="Lawal H.M."/>
            <person name="Felder M."/>
            <person name="Schilde C."/>
            <person name="Helps N.R."/>
            <person name="Tunggal B."/>
            <person name="Rivero F."/>
            <person name="John U."/>
            <person name="Schleicher M."/>
            <person name="Eichinger L."/>
            <person name="Platzer M."/>
            <person name="Noegel A.A."/>
            <person name="Schaap P."/>
            <person name="Gloeckner G."/>
        </authorList>
    </citation>
    <scope>NUCLEOTIDE SEQUENCE [LARGE SCALE GENOMIC DNA]</scope>
    <source>
        <strain evidence="3">ATCC 26659 / Pp 5 / PN500</strain>
    </source>
</reference>
<feature type="compositionally biased region" description="Low complexity" evidence="1">
    <location>
        <begin position="35"/>
        <end position="60"/>
    </location>
</feature>
<feature type="compositionally biased region" description="Basic and acidic residues" evidence="1">
    <location>
        <begin position="14"/>
        <end position="28"/>
    </location>
</feature>
<evidence type="ECO:0000313" key="2">
    <source>
        <dbReference type="EMBL" id="EFA86110.1"/>
    </source>
</evidence>